<evidence type="ECO:0000313" key="2">
    <source>
        <dbReference type="EMBL" id="SDN31840.1"/>
    </source>
</evidence>
<keyword evidence="1" id="KW-0812">Transmembrane</keyword>
<protein>
    <submittedName>
        <fullName evidence="2">Uncharacterized protein</fullName>
    </submittedName>
</protein>
<organism evidence="2 3">
    <name type="scientific">Lentzea albidocapillata subsp. violacea</name>
    <dbReference type="NCBI Taxonomy" id="128104"/>
    <lineage>
        <taxon>Bacteria</taxon>
        <taxon>Bacillati</taxon>
        <taxon>Actinomycetota</taxon>
        <taxon>Actinomycetes</taxon>
        <taxon>Pseudonocardiales</taxon>
        <taxon>Pseudonocardiaceae</taxon>
        <taxon>Lentzea</taxon>
    </lineage>
</organism>
<dbReference type="RefSeq" id="WP_338061100.1">
    <property type="nucleotide sequence ID" value="NZ_FNET01000046.1"/>
</dbReference>
<dbReference type="AlphaFoldDB" id="A0A1H0AE57"/>
<dbReference type="Proteomes" id="UP000199682">
    <property type="component" value="Unassembled WGS sequence"/>
</dbReference>
<sequence length="60" mass="7087">MIPIFWYTTLHNLEQRHLPSPRRTTAVLTGYHSVVLTLWYLLIAGAVLHAFWFYWTTLIG</sequence>
<feature type="transmembrane region" description="Helical" evidence="1">
    <location>
        <begin position="37"/>
        <end position="55"/>
    </location>
</feature>
<evidence type="ECO:0000256" key="1">
    <source>
        <dbReference type="SAM" id="Phobius"/>
    </source>
</evidence>
<dbReference type="EMBL" id="FNET01000046">
    <property type="protein sequence ID" value="SDN31840.1"/>
    <property type="molecule type" value="Genomic_DNA"/>
</dbReference>
<proteinExistence type="predicted"/>
<reference evidence="3" key="1">
    <citation type="submission" date="2016-10" db="EMBL/GenBank/DDBJ databases">
        <authorList>
            <person name="Varghese N."/>
            <person name="Submissions S."/>
        </authorList>
    </citation>
    <scope>NUCLEOTIDE SEQUENCE [LARGE SCALE GENOMIC DNA]</scope>
    <source>
        <strain evidence="3">DSM 44796</strain>
    </source>
</reference>
<name>A0A1H0AE57_9PSEU</name>
<gene>
    <name evidence="2" type="ORF">SAMN04488074_14610</name>
</gene>
<keyword evidence="1" id="KW-1133">Transmembrane helix</keyword>
<accession>A0A1H0AE57</accession>
<keyword evidence="1" id="KW-0472">Membrane</keyword>
<evidence type="ECO:0000313" key="3">
    <source>
        <dbReference type="Proteomes" id="UP000199682"/>
    </source>
</evidence>